<feature type="region of interest" description="Disordered" evidence="11">
    <location>
        <begin position="146"/>
        <end position="206"/>
    </location>
</feature>
<keyword evidence="3" id="KW-0597">Phosphoprotein</keyword>
<keyword evidence="6" id="KW-0418">Kinase</keyword>
<dbReference type="GO" id="GO:0007010">
    <property type="term" value="P:cytoskeleton organization"/>
    <property type="evidence" value="ECO:0007669"/>
    <property type="project" value="UniProtKB-ARBA"/>
</dbReference>
<dbReference type="Gene3D" id="1.10.510.10">
    <property type="entry name" value="Transferase(Phosphotransferase) domain 1"/>
    <property type="match status" value="2"/>
</dbReference>
<evidence type="ECO:0000256" key="1">
    <source>
        <dbReference type="ARBA" id="ARBA00012513"/>
    </source>
</evidence>
<dbReference type="GO" id="GO:0000082">
    <property type="term" value="P:G1/S transition of mitotic cell cycle"/>
    <property type="evidence" value="ECO:0007669"/>
    <property type="project" value="TreeGrafter"/>
</dbReference>
<dbReference type="GO" id="GO:0046620">
    <property type="term" value="P:regulation of organ growth"/>
    <property type="evidence" value="ECO:0007669"/>
    <property type="project" value="TreeGrafter"/>
</dbReference>
<evidence type="ECO:0000256" key="7">
    <source>
        <dbReference type="ARBA" id="ARBA00022840"/>
    </source>
</evidence>
<keyword evidence="2" id="KW-0723">Serine/threonine-protein kinase</keyword>
<protein>
    <recommendedName>
        <fullName evidence="1">non-specific serine/threonine protein kinase</fullName>
        <ecNumber evidence="1">2.7.11.1</ecNumber>
    </recommendedName>
</protein>
<accession>A0A914YL70</accession>
<evidence type="ECO:0000256" key="8">
    <source>
        <dbReference type="ARBA" id="ARBA00047899"/>
    </source>
</evidence>
<dbReference type="FunFam" id="3.30.200.20:FF:000192">
    <property type="entry name" value="Serine/threonine-protein kinase cot-1"/>
    <property type="match status" value="1"/>
</dbReference>
<dbReference type="GO" id="GO:0005524">
    <property type="term" value="F:ATP binding"/>
    <property type="evidence" value="ECO:0007669"/>
    <property type="project" value="UniProtKB-UniRule"/>
</dbReference>
<reference evidence="14" key="1">
    <citation type="submission" date="2022-11" db="UniProtKB">
        <authorList>
            <consortium name="WormBaseParasite"/>
        </authorList>
    </citation>
    <scope>IDENTIFICATION</scope>
</reference>
<evidence type="ECO:0000313" key="13">
    <source>
        <dbReference type="Proteomes" id="UP000887577"/>
    </source>
</evidence>
<sequence>MRTGGGGGGGTTTIISRSPIGAMISAPPSSTVITIERDTTPQQKPPIRRIEGGVPVIRTRVERPYLPSQQIISVVDNTPTSSSSFKQQQHQQLHRQIEKASHSIQSIIVDPDNSSSNNNSNNSSAAAHHSTVNYVDQLKATSRLTKERDSVLSLSDHASGGNVSPNRSSGFTSPAAGMLSSSDREPTPQPDVPKITRSSSPLPPSICRKLKTKTYEKFVKPCKPGMYQFFMEQHIDSIIRQYKERNDRALQLLNEMAAAQFPETMQEQFLKVLRQKESKYIRLKRQKMDKNMFDIIKYVGVGAFGKVALVRKKDTQQTYAMKILSKELIIQKKQSSHVKAERDILSEANSPWIVKLFFSFQDSRNVYFIMEFVPGGDMMQLLIVKGIFEEKLARFFIAELTCAIEHVHFLGFIHRDIKPDNILIDRNGHIKLTDFGLCTGLRWTHDKRRYVIYEEENPNVISHLREDSFSLPPETKEQTKIKLLEYRQHRKRDAAHSLVGTANYMAPEVIRKTGHTQNCDWWSIGVILYEMTFGRPPFMSQTENQAETQFKVSFIHFCDW</sequence>
<dbReference type="PROSITE" id="PS00107">
    <property type="entry name" value="PROTEIN_KINASE_ATP"/>
    <property type="match status" value="1"/>
</dbReference>
<feature type="compositionally biased region" description="Low complexity" evidence="11">
    <location>
        <begin position="113"/>
        <end position="124"/>
    </location>
</feature>
<feature type="compositionally biased region" description="Low complexity" evidence="11">
    <location>
        <begin position="81"/>
        <end position="91"/>
    </location>
</feature>
<evidence type="ECO:0000256" key="4">
    <source>
        <dbReference type="ARBA" id="ARBA00022679"/>
    </source>
</evidence>
<evidence type="ECO:0000259" key="12">
    <source>
        <dbReference type="PROSITE" id="PS50011"/>
    </source>
</evidence>
<name>A0A914YL70_9BILA</name>
<feature type="compositionally biased region" description="Gly residues" evidence="11">
    <location>
        <begin position="1"/>
        <end position="11"/>
    </location>
</feature>
<dbReference type="SUPFAM" id="SSF56112">
    <property type="entry name" value="Protein kinase-like (PK-like)"/>
    <property type="match status" value="1"/>
</dbReference>
<dbReference type="PANTHER" id="PTHR24356">
    <property type="entry name" value="SERINE/THREONINE-PROTEIN KINASE"/>
    <property type="match status" value="1"/>
</dbReference>
<feature type="binding site" evidence="10">
    <location>
        <position position="322"/>
    </location>
    <ligand>
        <name>ATP</name>
        <dbReference type="ChEBI" id="CHEBI:30616"/>
    </ligand>
</feature>
<evidence type="ECO:0000256" key="11">
    <source>
        <dbReference type="SAM" id="MobiDB-lite"/>
    </source>
</evidence>
<dbReference type="GO" id="GO:0004674">
    <property type="term" value="F:protein serine/threonine kinase activity"/>
    <property type="evidence" value="ECO:0007669"/>
    <property type="project" value="UniProtKB-KW"/>
</dbReference>
<dbReference type="InterPro" id="IPR008271">
    <property type="entry name" value="Ser/Thr_kinase_AS"/>
</dbReference>
<proteinExistence type="predicted"/>
<keyword evidence="4" id="KW-0808">Transferase</keyword>
<evidence type="ECO:0000256" key="6">
    <source>
        <dbReference type="ARBA" id="ARBA00022777"/>
    </source>
</evidence>
<dbReference type="CDD" id="cd21774">
    <property type="entry name" value="MobB_LATS"/>
    <property type="match status" value="1"/>
</dbReference>
<evidence type="ECO:0000256" key="2">
    <source>
        <dbReference type="ARBA" id="ARBA00022527"/>
    </source>
</evidence>
<dbReference type="Proteomes" id="UP000887577">
    <property type="component" value="Unplaced"/>
</dbReference>
<keyword evidence="13" id="KW-1185">Reference proteome</keyword>
<dbReference type="InterPro" id="IPR000719">
    <property type="entry name" value="Prot_kinase_dom"/>
</dbReference>
<dbReference type="AlphaFoldDB" id="A0A914YL70"/>
<evidence type="ECO:0000256" key="10">
    <source>
        <dbReference type="PROSITE-ProRule" id="PRU10141"/>
    </source>
</evidence>
<comment type="catalytic activity">
    <reaction evidence="8">
        <text>L-threonyl-[protein] + ATP = O-phospho-L-threonyl-[protein] + ADP + H(+)</text>
        <dbReference type="Rhea" id="RHEA:46608"/>
        <dbReference type="Rhea" id="RHEA-COMP:11060"/>
        <dbReference type="Rhea" id="RHEA-COMP:11605"/>
        <dbReference type="ChEBI" id="CHEBI:15378"/>
        <dbReference type="ChEBI" id="CHEBI:30013"/>
        <dbReference type="ChEBI" id="CHEBI:30616"/>
        <dbReference type="ChEBI" id="CHEBI:61977"/>
        <dbReference type="ChEBI" id="CHEBI:456216"/>
        <dbReference type="EC" id="2.7.11.1"/>
    </reaction>
</comment>
<dbReference type="PANTHER" id="PTHR24356:SF418">
    <property type="entry name" value="SERINE_THREONINE-PROTEIN KINASE WARTS"/>
    <property type="match status" value="1"/>
</dbReference>
<feature type="region of interest" description="Disordered" evidence="11">
    <location>
        <begin position="1"/>
        <end position="26"/>
    </location>
</feature>
<dbReference type="PROSITE" id="PS50011">
    <property type="entry name" value="PROTEIN_KINASE_DOM"/>
    <property type="match status" value="1"/>
</dbReference>
<dbReference type="GO" id="GO:0035329">
    <property type="term" value="P:hippo signaling"/>
    <property type="evidence" value="ECO:0007669"/>
    <property type="project" value="TreeGrafter"/>
</dbReference>
<dbReference type="WBParaSite" id="PSU_v2.g2029.t1">
    <property type="protein sequence ID" value="PSU_v2.g2029.t1"/>
    <property type="gene ID" value="PSU_v2.g2029"/>
</dbReference>
<evidence type="ECO:0000256" key="3">
    <source>
        <dbReference type="ARBA" id="ARBA00022553"/>
    </source>
</evidence>
<keyword evidence="5 10" id="KW-0547">Nucleotide-binding</keyword>
<comment type="catalytic activity">
    <reaction evidence="9">
        <text>L-seryl-[protein] + ATP = O-phospho-L-seryl-[protein] + ADP + H(+)</text>
        <dbReference type="Rhea" id="RHEA:17989"/>
        <dbReference type="Rhea" id="RHEA-COMP:9863"/>
        <dbReference type="Rhea" id="RHEA-COMP:11604"/>
        <dbReference type="ChEBI" id="CHEBI:15378"/>
        <dbReference type="ChEBI" id="CHEBI:29999"/>
        <dbReference type="ChEBI" id="CHEBI:30616"/>
        <dbReference type="ChEBI" id="CHEBI:83421"/>
        <dbReference type="ChEBI" id="CHEBI:456216"/>
        <dbReference type="EC" id="2.7.11.1"/>
    </reaction>
</comment>
<dbReference type="SMART" id="SM00220">
    <property type="entry name" value="S_TKc"/>
    <property type="match status" value="1"/>
</dbReference>
<dbReference type="EC" id="2.7.11.1" evidence="1"/>
<evidence type="ECO:0000256" key="5">
    <source>
        <dbReference type="ARBA" id="ARBA00022741"/>
    </source>
</evidence>
<evidence type="ECO:0000313" key="14">
    <source>
        <dbReference type="WBParaSite" id="PSU_v2.g2029.t1"/>
    </source>
</evidence>
<evidence type="ECO:0000256" key="9">
    <source>
        <dbReference type="ARBA" id="ARBA00048679"/>
    </source>
</evidence>
<organism evidence="13 14">
    <name type="scientific">Panagrolaimus superbus</name>
    <dbReference type="NCBI Taxonomy" id="310955"/>
    <lineage>
        <taxon>Eukaryota</taxon>
        <taxon>Metazoa</taxon>
        <taxon>Ecdysozoa</taxon>
        <taxon>Nematoda</taxon>
        <taxon>Chromadorea</taxon>
        <taxon>Rhabditida</taxon>
        <taxon>Tylenchina</taxon>
        <taxon>Panagrolaimomorpha</taxon>
        <taxon>Panagrolaimoidea</taxon>
        <taxon>Panagrolaimidae</taxon>
        <taxon>Panagrolaimus</taxon>
    </lineage>
</organism>
<dbReference type="FunFam" id="1.10.510.10:FF:000024">
    <property type="entry name" value="Probable serine/threonine-protein kinase cot-1"/>
    <property type="match status" value="1"/>
</dbReference>
<dbReference type="Gene3D" id="3.30.200.20">
    <property type="entry name" value="Phosphorylase Kinase, domain 1"/>
    <property type="match status" value="1"/>
</dbReference>
<feature type="domain" description="Protein kinase" evidence="12">
    <location>
        <begin position="293"/>
        <end position="560"/>
    </location>
</feature>
<keyword evidence="7 10" id="KW-0067">ATP-binding</keyword>
<dbReference type="GO" id="GO:0043065">
    <property type="term" value="P:positive regulation of apoptotic process"/>
    <property type="evidence" value="ECO:0007669"/>
    <property type="project" value="TreeGrafter"/>
</dbReference>
<feature type="region of interest" description="Disordered" evidence="11">
    <location>
        <begin position="77"/>
        <end position="132"/>
    </location>
</feature>
<feature type="compositionally biased region" description="Polar residues" evidence="11">
    <location>
        <begin position="161"/>
        <end position="172"/>
    </location>
</feature>
<dbReference type="Pfam" id="PF00069">
    <property type="entry name" value="Pkinase"/>
    <property type="match status" value="2"/>
</dbReference>
<dbReference type="InterPro" id="IPR011009">
    <property type="entry name" value="Kinase-like_dom_sf"/>
</dbReference>
<dbReference type="PROSITE" id="PS00108">
    <property type="entry name" value="PROTEIN_KINASE_ST"/>
    <property type="match status" value="1"/>
</dbReference>
<dbReference type="InterPro" id="IPR017441">
    <property type="entry name" value="Protein_kinase_ATP_BS"/>
</dbReference>
<dbReference type="InterPro" id="IPR050236">
    <property type="entry name" value="Ser_Thr_kinase_AGC"/>
</dbReference>